<gene>
    <name evidence="2" type="ORF">SAMN04488060_0360</name>
</gene>
<name>A0A1I5KM97_9SPHN</name>
<reference evidence="3" key="1">
    <citation type="submission" date="2016-10" db="EMBL/GenBank/DDBJ databases">
        <authorList>
            <person name="Varghese N."/>
            <person name="Submissions S."/>
        </authorList>
    </citation>
    <scope>NUCLEOTIDE SEQUENCE [LARGE SCALE GENOMIC DNA]</scope>
    <source>
        <strain evidence="3">CGMCC 1.7715</strain>
    </source>
</reference>
<evidence type="ECO:0008006" key="4">
    <source>
        <dbReference type="Google" id="ProtNLM"/>
    </source>
</evidence>
<accession>A0A1I5KM97</accession>
<evidence type="ECO:0000313" key="2">
    <source>
        <dbReference type="EMBL" id="SFO86037.1"/>
    </source>
</evidence>
<keyword evidence="3" id="KW-1185">Reference proteome</keyword>
<dbReference type="RefSeq" id="WP_090476765.1">
    <property type="nucleotide sequence ID" value="NZ_FOWZ01000001.1"/>
</dbReference>
<evidence type="ECO:0000256" key="1">
    <source>
        <dbReference type="SAM" id="SignalP"/>
    </source>
</evidence>
<organism evidence="2 3">
    <name type="scientific">Qipengyuania nanhaisediminis</name>
    <dbReference type="NCBI Taxonomy" id="604088"/>
    <lineage>
        <taxon>Bacteria</taxon>
        <taxon>Pseudomonadati</taxon>
        <taxon>Pseudomonadota</taxon>
        <taxon>Alphaproteobacteria</taxon>
        <taxon>Sphingomonadales</taxon>
        <taxon>Erythrobacteraceae</taxon>
        <taxon>Qipengyuania</taxon>
    </lineage>
</organism>
<proteinExistence type="predicted"/>
<feature type="chain" id="PRO_5011796720" description="Permuted papain-like amidase enzyme, YaeF/YiiX, C92 family" evidence="1">
    <location>
        <begin position="23"/>
        <end position="175"/>
    </location>
</feature>
<protein>
    <recommendedName>
        <fullName evidence="4">Permuted papain-like amidase enzyme, YaeF/YiiX, C92 family</fullName>
    </recommendedName>
</protein>
<dbReference type="OrthoDB" id="7424408at2"/>
<keyword evidence="1" id="KW-0732">Signal</keyword>
<dbReference type="STRING" id="604088.SAMN04488060_0360"/>
<evidence type="ECO:0000313" key="3">
    <source>
        <dbReference type="Proteomes" id="UP000199331"/>
    </source>
</evidence>
<dbReference type="Proteomes" id="UP000199331">
    <property type="component" value="Unassembled WGS sequence"/>
</dbReference>
<sequence>MVRTLRNFIVLFALAWSSMAAAAVEITFHSFNGSVFAGRYPHTFVSMTGTLEDGTAVKENFGFSAKRATPAVLRGPVEHIVMTEKEKWLTKTNRHFTLQMTDAQYRKVKKLVSEWRNAPGKFYDLDTRNCIHFVGEIGRILGLTIEYPDDMLRRPKKWLNHISALNPKLGVAAID</sequence>
<dbReference type="AlphaFoldDB" id="A0A1I5KM97"/>
<feature type="signal peptide" evidence="1">
    <location>
        <begin position="1"/>
        <end position="22"/>
    </location>
</feature>
<dbReference type="EMBL" id="FOWZ01000001">
    <property type="protein sequence ID" value="SFO86037.1"/>
    <property type="molecule type" value="Genomic_DNA"/>
</dbReference>